<name>A0ACC3D5B3_9PEZI</name>
<sequence>MDPRASQRIKLTLVARQLKKRAASDIDEDGLHSSTSTRPEVLTSPMNGLNLGVVEETDSPPSSPPLFSSSVTKTGDEIELLRDKDIQEHTVADEQAVANTAGWKKPPVLGRTTVNVVVGQDTASVQHFHVHDELLSHRSPVLARSTESLEKKEWPAEFEPGILWEPISRSVEIPELKYVSPVTFELYWYWMYRGKHVEFYHLAATDNEQWNLLAKSYIMAQSLQDLDYKDAIMDATIRNLRARSYPAVDLVFLLFDGTPTNSLIYPPLVKLFRDRSNAEGGRAWMQTATTPIPQDLLMGITLRIDETTSLKNIHACQYHEHGETRGSCYLDKTHP</sequence>
<dbReference type="Proteomes" id="UP001186974">
    <property type="component" value="Unassembled WGS sequence"/>
</dbReference>
<reference evidence="1" key="1">
    <citation type="submission" date="2024-09" db="EMBL/GenBank/DDBJ databases">
        <title>Black Yeasts Isolated from many extreme environments.</title>
        <authorList>
            <person name="Coleine C."/>
            <person name="Stajich J.E."/>
            <person name="Selbmann L."/>
        </authorList>
    </citation>
    <scope>NUCLEOTIDE SEQUENCE</scope>
    <source>
        <strain evidence="1">CCFEE 5737</strain>
    </source>
</reference>
<organism evidence="1 2">
    <name type="scientific">Coniosporium uncinatum</name>
    <dbReference type="NCBI Taxonomy" id="93489"/>
    <lineage>
        <taxon>Eukaryota</taxon>
        <taxon>Fungi</taxon>
        <taxon>Dikarya</taxon>
        <taxon>Ascomycota</taxon>
        <taxon>Pezizomycotina</taxon>
        <taxon>Dothideomycetes</taxon>
        <taxon>Dothideomycetes incertae sedis</taxon>
        <taxon>Coniosporium</taxon>
    </lineage>
</organism>
<dbReference type="EMBL" id="JAWDJW010007597">
    <property type="protein sequence ID" value="KAK3061841.1"/>
    <property type="molecule type" value="Genomic_DNA"/>
</dbReference>
<evidence type="ECO:0000313" key="2">
    <source>
        <dbReference type="Proteomes" id="UP001186974"/>
    </source>
</evidence>
<proteinExistence type="predicted"/>
<keyword evidence="2" id="KW-1185">Reference proteome</keyword>
<gene>
    <name evidence="1" type="ORF">LTS18_005329</name>
</gene>
<comment type="caution">
    <text evidence="1">The sequence shown here is derived from an EMBL/GenBank/DDBJ whole genome shotgun (WGS) entry which is preliminary data.</text>
</comment>
<protein>
    <submittedName>
        <fullName evidence="1">Uncharacterized protein</fullName>
    </submittedName>
</protein>
<accession>A0ACC3D5B3</accession>
<evidence type="ECO:0000313" key="1">
    <source>
        <dbReference type="EMBL" id="KAK3061841.1"/>
    </source>
</evidence>